<keyword evidence="7 15" id="KW-0863">Zinc-finger</keyword>
<proteinExistence type="predicted"/>
<dbReference type="FunFam" id="1.10.8.10:FF:000034">
    <property type="entry name" value="Sequestosome 1"/>
    <property type="match status" value="1"/>
</dbReference>
<dbReference type="Gene3D" id="3.10.20.90">
    <property type="entry name" value="Phosphatidylinositol 3-kinase Catalytic Subunit, Chain A, domain 1"/>
    <property type="match status" value="1"/>
</dbReference>
<dbReference type="GO" id="GO:0005080">
    <property type="term" value="F:protein kinase C binding"/>
    <property type="evidence" value="ECO:0007669"/>
    <property type="project" value="TreeGrafter"/>
</dbReference>
<dbReference type="STRING" id="7897.ENSLACP00000013831"/>
<evidence type="ECO:0000256" key="10">
    <source>
        <dbReference type="ARBA" id="ARBA00023242"/>
    </source>
</evidence>
<dbReference type="InterPro" id="IPR053793">
    <property type="entry name" value="PB1-like"/>
</dbReference>
<evidence type="ECO:0000256" key="5">
    <source>
        <dbReference type="ARBA" id="ARBA00022723"/>
    </source>
</evidence>
<dbReference type="PROSITE" id="PS01357">
    <property type="entry name" value="ZF_ZZ_1"/>
    <property type="match status" value="1"/>
</dbReference>
<dbReference type="EMBL" id="AFYH01064764">
    <property type="status" value="NOT_ANNOTATED_CDS"/>
    <property type="molecule type" value="Genomic_DNA"/>
</dbReference>
<comment type="subcellular location">
    <subcellularLocation>
        <location evidence="2">Cytoplasm</location>
        <location evidence="2">Myofibril</location>
        <location evidence="2">Sarcomere</location>
    </subcellularLocation>
    <subcellularLocation>
        <location evidence="3">Cytoplasmic vesicle</location>
        <location evidence="3">Autophagosome</location>
    </subcellularLocation>
    <subcellularLocation>
        <location evidence="1">Nucleus</location>
    </subcellularLocation>
</comment>
<dbReference type="Pfam" id="PF00569">
    <property type="entry name" value="ZZ"/>
    <property type="match status" value="1"/>
</dbReference>
<dbReference type="SUPFAM" id="SSF57850">
    <property type="entry name" value="RING/U-box"/>
    <property type="match status" value="1"/>
</dbReference>
<evidence type="ECO:0000259" key="17">
    <source>
        <dbReference type="PROSITE" id="PS50135"/>
    </source>
</evidence>
<feature type="compositionally biased region" description="Basic and acidic residues" evidence="16">
    <location>
        <begin position="332"/>
        <end position="342"/>
    </location>
</feature>
<evidence type="ECO:0000259" key="18">
    <source>
        <dbReference type="PROSITE" id="PS51745"/>
    </source>
</evidence>
<evidence type="ECO:0000256" key="11">
    <source>
        <dbReference type="ARBA" id="ARBA00054138"/>
    </source>
</evidence>
<keyword evidence="10" id="KW-0539">Nucleus</keyword>
<dbReference type="GO" id="GO:0016235">
    <property type="term" value="C:aggresome"/>
    <property type="evidence" value="ECO:0007669"/>
    <property type="project" value="TreeGrafter"/>
</dbReference>
<dbReference type="CDD" id="cd06402">
    <property type="entry name" value="PB1_p62"/>
    <property type="match status" value="1"/>
</dbReference>
<reference evidence="20" key="1">
    <citation type="submission" date="2011-08" db="EMBL/GenBank/DDBJ databases">
        <title>The draft genome of Latimeria chalumnae.</title>
        <authorList>
            <person name="Di Palma F."/>
            <person name="Alfoldi J."/>
            <person name="Johnson J."/>
            <person name="Berlin A."/>
            <person name="Gnerre S."/>
            <person name="Jaffe D."/>
            <person name="MacCallum I."/>
            <person name="Young S."/>
            <person name="Walker B.J."/>
            <person name="Lander E."/>
            <person name="Lindblad-Toh K."/>
        </authorList>
    </citation>
    <scope>NUCLEOTIDE SEQUENCE [LARGE SCALE GENOMIC DNA]</scope>
    <source>
        <strain evidence="20">Wild caught</strain>
    </source>
</reference>
<dbReference type="GO" id="GO:0008270">
    <property type="term" value="F:zinc ion binding"/>
    <property type="evidence" value="ECO:0007669"/>
    <property type="project" value="UniProtKB-KW"/>
</dbReference>
<accession>H3AW10</accession>
<dbReference type="SUPFAM" id="SSF46934">
    <property type="entry name" value="UBA-like"/>
    <property type="match status" value="1"/>
</dbReference>
<evidence type="ECO:0000313" key="20">
    <source>
        <dbReference type="Proteomes" id="UP000008672"/>
    </source>
</evidence>
<dbReference type="HOGENOM" id="CLU_038011_1_0_1"/>
<dbReference type="InterPro" id="IPR015940">
    <property type="entry name" value="UBA"/>
</dbReference>
<evidence type="ECO:0000256" key="4">
    <source>
        <dbReference type="ARBA" id="ARBA00022490"/>
    </source>
</evidence>
<dbReference type="InterPro" id="IPR009060">
    <property type="entry name" value="UBA-like_sf"/>
</dbReference>
<dbReference type="Pfam" id="PF16577">
    <property type="entry name" value="UBA_5"/>
    <property type="match status" value="1"/>
</dbReference>
<dbReference type="GO" id="GO:0010506">
    <property type="term" value="P:regulation of autophagy"/>
    <property type="evidence" value="ECO:0007669"/>
    <property type="project" value="Ensembl"/>
</dbReference>
<dbReference type="KEGG" id="lcm:102359142"/>
<evidence type="ECO:0000256" key="8">
    <source>
        <dbReference type="ARBA" id="ARBA00022833"/>
    </source>
</evidence>
<feature type="compositionally biased region" description="Basic and acidic residues" evidence="16">
    <location>
        <begin position="269"/>
        <end position="278"/>
    </location>
</feature>
<evidence type="ECO:0000256" key="16">
    <source>
        <dbReference type="SAM" id="MobiDB-lite"/>
    </source>
</evidence>
<dbReference type="CTD" id="8878"/>
<dbReference type="FunFam" id="3.30.60.90:FF:000016">
    <property type="entry name" value="Refractory to sigma P"/>
    <property type="match status" value="1"/>
</dbReference>
<dbReference type="GO" id="GO:0042742">
    <property type="term" value="P:defense response to bacterium"/>
    <property type="evidence" value="ECO:0007669"/>
    <property type="project" value="Ensembl"/>
</dbReference>
<evidence type="ECO:0000256" key="1">
    <source>
        <dbReference type="ARBA" id="ARBA00004123"/>
    </source>
</evidence>
<keyword evidence="20" id="KW-1185">Reference proteome</keyword>
<dbReference type="GO" id="GO:0007409">
    <property type="term" value="P:axonogenesis"/>
    <property type="evidence" value="ECO:0007669"/>
    <property type="project" value="Ensembl"/>
</dbReference>
<dbReference type="Gene3D" id="1.10.8.10">
    <property type="entry name" value="DNA helicase RuvA subunit, C-terminal domain"/>
    <property type="match status" value="1"/>
</dbReference>
<dbReference type="PROSITE" id="PS50135">
    <property type="entry name" value="ZF_ZZ_2"/>
    <property type="match status" value="1"/>
</dbReference>
<dbReference type="RefSeq" id="XP_005995405.1">
    <property type="nucleotide sequence ID" value="XM_005995343.3"/>
</dbReference>
<keyword evidence="9" id="KW-0804">Transcription</keyword>
<dbReference type="GO" id="GO:0005634">
    <property type="term" value="C:nucleus"/>
    <property type="evidence" value="ECO:0007669"/>
    <property type="project" value="UniProtKB-SubCell"/>
</dbReference>
<feature type="compositionally biased region" description="Polar residues" evidence="16">
    <location>
        <begin position="201"/>
        <end position="232"/>
    </location>
</feature>
<organism evidence="19 20">
    <name type="scientific">Latimeria chalumnae</name>
    <name type="common">Coelacanth</name>
    <dbReference type="NCBI Taxonomy" id="7897"/>
    <lineage>
        <taxon>Eukaryota</taxon>
        <taxon>Metazoa</taxon>
        <taxon>Chordata</taxon>
        <taxon>Craniata</taxon>
        <taxon>Vertebrata</taxon>
        <taxon>Euteleostomi</taxon>
        <taxon>Coelacanthiformes</taxon>
        <taxon>Coelacanthidae</taxon>
        <taxon>Latimeria</taxon>
    </lineage>
</organism>
<dbReference type="PANTHER" id="PTHR15090:SF0">
    <property type="entry name" value="SEQUESTOSOME-1"/>
    <property type="match status" value="1"/>
</dbReference>
<keyword evidence="4" id="KW-0963">Cytoplasm</keyword>
<keyword evidence="8" id="KW-0862">Zinc</keyword>
<dbReference type="GO" id="GO:0000423">
    <property type="term" value="P:mitophagy"/>
    <property type="evidence" value="ECO:0007669"/>
    <property type="project" value="TreeGrafter"/>
</dbReference>
<name>H3AW10_LATCH</name>
<evidence type="ECO:0000256" key="14">
    <source>
        <dbReference type="ARBA" id="ARBA00081379"/>
    </source>
</evidence>
<dbReference type="GO" id="GO:0070530">
    <property type="term" value="F:K63-linked polyubiquitin modification-dependent protein binding"/>
    <property type="evidence" value="ECO:0007669"/>
    <property type="project" value="TreeGrafter"/>
</dbReference>
<evidence type="ECO:0000256" key="15">
    <source>
        <dbReference type="PROSITE-ProRule" id="PRU00228"/>
    </source>
</evidence>
<keyword evidence="5" id="KW-0479">Metal-binding</keyword>
<evidence type="ECO:0000256" key="7">
    <source>
        <dbReference type="ARBA" id="ARBA00022771"/>
    </source>
</evidence>
<dbReference type="GO" id="GO:0007626">
    <property type="term" value="P:locomotory behavior"/>
    <property type="evidence" value="ECO:0007669"/>
    <property type="project" value="Ensembl"/>
</dbReference>
<dbReference type="SMART" id="SM00165">
    <property type="entry name" value="UBA"/>
    <property type="match status" value="1"/>
</dbReference>
<dbReference type="SMART" id="SM00666">
    <property type="entry name" value="PB1"/>
    <property type="match status" value="1"/>
</dbReference>
<dbReference type="OrthoDB" id="441278at2759"/>
<evidence type="ECO:0000256" key="2">
    <source>
        <dbReference type="ARBA" id="ARBA00004204"/>
    </source>
</evidence>
<dbReference type="InterPro" id="IPR000270">
    <property type="entry name" value="PB1_dom"/>
</dbReference>
<reference evidence="19" key="3">
    <citation type="submission" date="2025-09" db="UniProtKB">
        <authorList>
            <consortium name="Ensembl"/>
        </authorList>
    </citation>
    <scope>IDENTIFICATION</scope>
</reference>
<gene>
    <name evidence="19" type="primary">SQSTM1</name>
</gene>
<feature type="domain" description="ZZ-type" evidence="17">
    <location>
        <begin position="111"/>
        <end position="161"/>
    </location>
</feature>
<dbReference type="GeneTree" id="ENSGT00390000002781"/>
<dbReference type="eggNOG" id="KOG4582">
    <property type="taxonomic scope" value="Eukaryota"/>
</dbReference>
<dbReference type="FunCoup" id="H3AW10">
    <property type="interactions" value="1894"/>
</dbReference>
<dbReference type="GO" id="GO:0030017">
    <property type="term" value="C:sarcomere"/>
    <property type="evidence" value="ECO:0007669"/>
    <property type="project" value="UniProtKB-SubCell"/>
</dbReference>
<dbReference type="Gene3D" id="3.30.60.90">
    <property type="match status" value="1"/>
</dbReference>
<dbReference type="FunFam" id="3.10.20.90:FF:000320">
    <property type="entry name" value="Predicted protein"/>
    <property type="match status" value="1"/>
</dbReference>
<dbReference type="PROSITE" id="PS51745">
    <property type="entry name" value="PB1"/>
    <property type="match status" value="1"/>
</dbReference>
<dbReference type="Pfam" id="PF00564">
    <property type="entry name" value="PB1"/>
    <property type="match status" value="1"/>
</dbReference>
<dbReference type="GO" id="GO:0007032">
    <property type="term" value="P:endosome organization"/>
    <property type="evidence" value="ECO:0007669"/>
    <property type="project" value="TreeGrafter"/>
</dbReference>
<dbReference type="EMBL" id="AFYH01064766">
    <property type="status" value="NOT_ANNOTATED_CDS"/>
    <property type="molecule type" value="Genomic_DNA"/>
</dbReference>
<keyword evidence="6" id="KW-0677">Repeat</keyword>
<dbReference type="OMA" id="NCNGWLT"/>
<evidence type="ECO:0000256" key="3">
    <source>
        <dbReference type="ARBA" id="ARBA00004419"/>
    </source>
</evidence>
<dbReference type="InterPro" id="IPR033741">
    <property type="entry name" value="SQSTM_UBA"/>
</dbReference>
<dbReference type="InterPro" id="IPR034866">
    <property type="entry name" value="PB1_p62"/>
</dbReference>
<sequence length="441" mass="48607">MSVTVKAYLLGKEDCKKEIRRFGVDLEVSASFSFLTQKVIEVFQSLKEGCFQLYYQDEEGDMIAFSSDEELVMALGSVKDDMFRIFIKERKECRREFRQQWNQERLNNILHPNVICDGCDGPVTGTRFKCVVCPNYDLCGGCKEKAVHKEHEMIAIPTPLAYLSQWMPPGPWFHRMRRGFPHCPRTAGLPPHHPCGPCPNTGKSAPNSKPQASETQQAGASDTPPQNPGLSYLQSIGESVASLLSPLGIDVDIDVEHGAQRTKVTPAKPKSEGQDSHQDPAPADQNRQKKSSQDSKAVLVEEELPGSPMEVAEKAETNEPSETGSTLGSDEEWTHLSPKEVDPSTGELQSLRAQGAEGPHSLNLSEESAVCQEGPSGLREAAVYPHLPPDADPRLIETLSHMLSMGFNDEGGWLTQLVQAKNYDIGAALDAIQYPKQPDRK</sequence>
<dbReference type="SMART" id="SM00291">
    <property type="entry name" value="ZnF_ZZ"/>
    <property type="match status" value="1"/>
</dbReference>
<dbReference type="InterPro" id="IPR043145">
    <property type="entry name" value="Znf_ZZ_sf"/>
</dbReference>
<dbReference type="GO" id="GO:0044753">
    <property type="term" value="C:amphisome"/>
    <property type="evidence" value="ECO:0007669"/>
    <property type="project" value="TreeGrafter"/>
</dbReference>
<dbReference type="Proteomes" id="UP000008672">
    <property type="component" value="Unassembled WGS sequence"/>
</dbReference>
<evidence type="ECO:0000256" key="12">
    <source>
        <dbReference type="ARBA" id="ARBA00062450"/>
    </source>
</evidence>
<dbReference type="SUPFAM" id="SSF54277">
    <property type="entry name" value="CAD &amp; PB1 domains"/>
    <property type="match status" value="1"/>
</dbReference>
<dbReference type="EMBL" id="AFYH01064763">
    <property type="status" value="NOT_ANNOTATED_CDS"/>
    <property type="molecule type" value="Genomic_DNA"/>
</dbReference>
<evidence type="ECO:0000256" key="9">
    <source>
        <dbReference type="ARBA" id="ARBA00023163"/>
    </source>
</evidence>
<feature type="region of interest" description="Disordered" evidence="16">
    <location>
        <begin position="261"/>
        <end position="375"/>
    </location>
</feature>
<dbReference type="Bgee" id="ENSLACG00000012177">
    <property type="expression patterns" value="Expressed in pelvic fin and 6 other cell types or tissues"/>
</dbReference>
<dbReference type="CDD" id="cd14320">
    <property type="entry name" value="UBA_SQSTM"/>
    <property type="match status" value="1"/>
</dbReference>
<evidence type="ECO:0000256" key="6">
    <source>
        <dbReference type="ARBA" id="ARBA00022737"/>
    </source>
</evidence>
<protein>
    <recommendedName>
        <fullName evidence="13">Protein ref(2)P</fullName>
    </recommendedName>
    <alternativeName>
        <fullName evidence="14">Refractory to sigma P</fullName>
    </alternativeName>
</protein>
<dbReference type="InterPro" id="IPR052260">
    <property type="entry name" value="Autophagy_Rcpt_SigReg"/>
</dbReference>
<dbReference type="GO" id="GO:0035973">
    <property type="term" value="P:aggrephagy"/>
    <property type="evidence" value="ECO:0007669"/>
    <property type="project" value="TreeGrafter"/>
</dbReference>
<dbReference type="EMBL" id="AFYH01064765">
    <property type="status" value="NOT_ANNOTATED_CDS"/>
    <property type="molecule type" value="Genomic_DNA"/>
</dbReference>
<feature type="compositionally biased region" description="Polar residues" evidence="16">
    <location>
        <begin position="318"/>
        <end position="328"/>
    </location>
</feature>
<comment type="function">
    <text evidence="11">Required for selective autophagy activation by ubiquitinated proteins. Implicated in sigma rhabdovirus multiplication and necessary for male fertility. Involved in activating transcription of Drs.</text>
</comment>
<evidence type="ECO:0000313" key="19">
    <source>
        <dbReference type="Ensembl" id="ENSLACP00000013831.1"/>
    </source>
</evidence>
<dbReference type="PANTHER" id="PTHR15090">
    <property type="entry name" value="SEQUESTOSOME 1-RELATED"/>
    <property type="match status" value="1"/>
</dbReference>
<dbReference type="InParanoid" id="H3AW10"/>
<reference evidence="19" key="2">
    <citation type="submission" date="2025-08" db="UniProtKB">
        <authorList>
            <consortium name="Ensembl"/>
        </authorList>
    </citation>
    <scope>IDENTIFICATION</scope>
</reference>
<dbReference type="AlphaFoldDB" id="H3AW10"/>
<feature type="region of interest" description="Disordered" evidence="16">
    <location>
        <begin position="194"/>
        <end position="232"/>
    </location>
</feature>
<dbReference type="GeneID" id="102359142"/>
<dbReference type="Ensembl" id="ENSLACT00000013928.1">
    <property type="protein sequence ID" value="ENSLACP00000013831.1"/>
    <property type="gene ID" value="ENSLACG00000012177.1"/>
</dbReference>
<feature type="domain" description="PB1" evidence="18">
    <location>
        <begin position="2"/>
        <end position="90"/>
    </location>
</feature>
<comment type="subunit">
    <text evidence="12">Interacts with aPKC and Traf6.</text>
</comment>
<dbReference type="InterPro" id="IPR000433">
    <property type="entry name" value="Znf_ZZ"/>
</dbReference>
<dbReference type="CDD" id="cd02340">
    <property type="entry name" value="ZZ_NBR1_like"/>
    <property type="match status" value="1"/>
</dbReference>
<evidence type="ECO:0000256" key="13">
    <source>
        <dbReference type="ARBA" id="ARBA00071657"/>
    </source>
</evidence>